<name>A0A9X7Z592_9BACL</name>
<organism evidence="1 2">
    <name type="scientific">Alicyclobacillus mengziensis</name>
    <dbReference type="NCBI Taxonomy" id="2931921"/>
    <lineage>
        <taxon>Bacteria</taxon>
        <taxon>Bacillati</taxon>
        <taxon>Bacillota</taxon>
        <taxon>Bacilli</taxon>
        <taxon>Bacillales</taxon>
        <taxon>Alicyclobacillaceae</taxon>
        <taxon>Alicyclobacillus</taxon>
    </lineage>
</organism>
<evidence type="ECO:0000313" key="1">
    <source>
        <dbReference type="EMBL" id="QSO46714.1"/>
    </source>
</evidence>
<evidence type="ECO:0000313" key="2">
    <source>
        <dbReference type="Proteomes" id="UP000663505"/>
    </source>
</evidence>
<dbReference type="InterPro" id="IPR015943">
    <property type="entry name" value="WD40/YVTN_repeat-like_dom_sf"/>
</dbReference>
<keyword evidence="2" id="KW-1185">Reference proteome</keyword>
<dbReference type="AlphaFoldDB" id="A0A9X7Z592"/>
<protein>
    <submittedName>
        <fullName evidence="1">Uncharacterized protein</fullName>
    </submittedName>
</protein>
<dbReference type="Proteomes" id="UP000663505">
    <property type="component" value="Chromosome"/>
</dbReference>
<dbReference type="KEGG" id="afx:JZ786_20085"/>
<sequence length="146" mass="16683">MPVFANSEQGWIILSSDQSSRADLYYTTDGGVKWYPQSLSHPKGLTSSWAVRMSWPVREPGTDFMLLLAKFRRIGSPNNIFALYRLEVNSKAWHLLSSWKTQLPPGNPYEYALNWGVVNPHFSYITFGNALWTSGDGGHKWIQKKM</sequence>
<proteinExistence type="predicted"/>
<accession>A0A9X7Z592</accession>
<gene>
    <name evidence="1" type="ORF">JZ786_20085</name>
</gene>
<dbReference type="Gene3D" id="2.130.10.10">
    <property type="entry name" value="YVTN repeat-like/Quinoprotein amine dehydrogenase"/>
    <property type="match status" value="1"/>
</dbReference>
<dbReference type="EMBL" id="CP071182">
    <property type="protein sequence ID" value="QSO46714.1"/>
    <property type="molecule type" value="Genomic_DNA"/>
</dbReference>
<dbReference type="RefSeq" id="WP_206656078.1">
    <property type="nucleotide sequence ID" value="NZ_CP071182.1"/>
</dbReference>
<reference evidence="1 2" key="1">
    <citation type="submission" date="2021-02" db="EMBL/GenBank/DDBJ databases">
        <title>Alicyclobacillus curvatus sp. nov. and Alicyclobacillus mengziensis sp. nov., two acidophilic bacteria isolated from acid mine drainage.</title>
        <authorList>
            <person name="Huang Y."/>
        </authorList>
    </citation>
    <scope>NUCLEOTIDE SEQUENCE [LARGE SCALE GENOMIC DNA]</scope>
    <source>
        <strain evidence="1 2">S30H14</strain>
    </source>
</reference>